<gene>
    <name evidence="7" type="ORF">XJ44_07745</name>
</gene>
<dbReference type="Gene3D" id="3.30.1490.190">
    <property type="match status" value="1"/>
</dbReference>
<dbReference type="InterPro" id="IPR036390">
    <property type="entry name" value="WH_DNA-bd_sf"/>
</dbReference>
<dbReference type="PANTHER" id="PTHR33202:SF7">
    <property type="entry name" value="FERRIC UPTAKE REGULATION PROTEIN"/>
    <property type="match status" value="1"/>
</dbReference>
<dbReference type="Pfam" id="PF01475">
    <property type="entry name" value="FUR"/>
    <property type="match status" value="1"/>
</dbReference>
<keyword evidence="5" id="KW-0238">DNA-binding</keyword>
<sequence length="157" mass="18848">MYKRRLTMYIETLKKELKNKKYRMTPQRELVLKVFIDNESKHLGAEDVYRILFSNKHTVSKATVYRTIELLVNFGLLRKIDFGDGIYRYELAKKEKMHHHFICNVCGKIYEIEEKHLNIIKKELLEQGFQFEDFDFKIYGICPKCSKKTKKKSSNNK</sequence>
<dbReference type="Proteomes" id="UP000242616">
    <property type="component" value="Unassembled WGS sequence"/>
</dbReference>
<organism evidence="7 8">
    <name type="scientific">Thermosipho affectus</name>
    <dbReference type="NCBI Taxonomy" id="660294"/>
    <lineage>
        <taxon>Bacteria</taxon>
        <taxon>Thermotogati</taxon>
        <taxon>Thermotogota</taxon>
        <taxon>Thermotogae</taxon>
        <taxon>Thermotogales</taxon>
        <taxon>Fervidobacteriaceae</taxon>
        <taxon>Thermosipho</taxon>
    </lineage>
</organism>
<evidence type="ECO:0000256" key="6">
    <source>
        <dbReference type="ARBA" id="ARBA00023163"/>
    </source>
</evidence>
<keyword evidence="3" id="KW-0862">Zinc</keyword>
<dbReference type="PANTHER" id="PTHR33202">
    <property type="entry name" value="ZINC UPTAKE REGULATION PROTEIN"/>
    <property type="match status" value="1"/>
</dbReference>
<comment type="similarity">
    <text evidence="1">Belongs to the Fur family.</text>
</comment>
<keyword evidence="2" id="KW-0678">Repressor</keyword>
<protein>
    <recommendedName>
        <fullName evidence="9">Transcriptional repressor</fullName>
    </recommendedName>
</protein>
<keyword evidence="6" id="KW-0804">Transcription</keyword>
<dbReference type="Gene3D" id="1.10.10.10">
    <property type="entry name" value="Winged helix-like DNA-binding domain superfamily/Winged helix DNA-binding domain"/>
    <property type="match status" value="1"/>
</dbReference>
<dbReference type="SUPFAM" id="SSF46785">
    <property type="entry name" value="Winged helix' DNA-binding domain"/>
    <property type="match status" value="1"/>
</dbReference>
<keyword evidence="8" id="KW-1185">Reference proteome</keyword>
<evidence type="ECO:0000256" key="3">
    <source>
        <dbReference type="ARBA" id="ARBA00022833"/>
    </source>
</evidence>
<dbReference type="EMBL" id="LBFC01000022">
    <property type="protein sequence ID" value="ONN26753.1"/>
    <property type="molecule type" value="Genomic_DNA"/>
</dbReference>
<evidence type="ECO:0000256" key="2">
    <source>
        <dbReference type="ARBA" id="ARBA00022491"/>
    </source>
</evidence>
<keyword evidence="4" id="KW-0805">Transcription regulation</keyword>
<dbReference type="InterPro" id="IPR043135">
    <property type="entry name" value="Fur_C"/>
</dbReference>
<comment type="caution">
    <text evidence="7">The sequence shown here is derived from an EMBL/GenBank/DDBJ whole genome shotgun (WGS) entry which is preliminary data.</text>
</comment>
<evidence type="ECO:0000256" key="5">
    <source>
        <dbReference type="ARBA" id="ARBA00023125"/>
    </source>
</evidence>
<evidence type="ECO:0000256" key="1">
    <source>
        <dbReference type="ARBA" id="ARBA00007957"/>
    </source>
</evidence>
<evidence type="ECO:0008006" key="9">
    <source>
        <dbReference type="Google" id="ProtNLM"/>
    </source>
</evidence>
<evidence type="ECO:0000313" key="8">
    <source>
        <dbReference type="Proteomes" id="UP000242616"/>
    </source>
</evidence>
<accession>A0ABX3IHF9</accession>
<dbReference type="InterPro" id="IPR002481">
    <property type="entry name" value="FUR"/>
</dbReference>
<dbReference type="InterPro" id="IPR036388">
    <property type="entry name" value="WH-like_DNA-bd_sf"/>
</dbReference>
<proteinExistence type="inferred from homology"/>
<evidence type="ECO:0000256" key="4">
    <source>
        <dbReference type="ARBA" id="ARBA00023015"/>
    </source>
</evidence>
<evidence type="ECO:0000313" key="7">
    <source>
        <dbReference type="EMBL" id="ONN26753.1"/>
    </source>
</evidence>
<reference evidence="7 8" key="1">
    <citation type="submission" date="2015-06" db="EMBL/GenBank/DDBJ databases">
        <title>Genome sequencing of Thermotogales isolates from hydrothermal vents.</title>
        <authorList>
            <person name="Haverkamp T.H."/>
            <person name="Kublanov I.V."/>
            <person name="Nesbo C.L."/>
        </authorList>
    </citation>
    <scope>NUCLEOTIDE SEQUENCE [LARGE SCALE GENOMIC DNA]</scope>
    <source>
        <strain evidence="8">ik275mar</strain>
    </source>
</reference>
<dbReference type="CDD" id="cd07153">
    <property type="entry name" value="Fur_like"/>
    <property type="match status" value="1"/>
</dbReference>
<name>A0ABX3IHF9_9BACT</name>